<dbReference type="EMBL" id="MGFM01000041">
    <property type="protein sequence ID" value="OGM05277.1"/>
    <property type="molecule type" value="Genomic_DNA"/>
</dbReference>
<sequence length="67" mass="8044">MIDLDELNCYSWTSFPYYLSVEVAENSFVNSNFIIKIVGSRERYVEFVRNQSDYQRQLKIIKDLLLE</sequence>
<proteinExistence type="predicted"/>
<dbReference type="AlphaFoldDB" id="A0A1F7WRQ5"/>
<reference evidence="1 2" key="1">
    <citation type="journal article" date="2016" name="Nat. Commun.">
        <title>Thousands of microbial genomes shed light on interconnected biogeochemical processes in an aquifer system.</title>
        <authorList>
            <person name="Anantharaman K."/>
            <person name="Brown C.T."/>
            <person name="Hug L.A."/>
            <person name="Sharon I."/>
            <person name="Castelle C.J."/>
            <person name="Probst A.J."/>
            <person name="Thomas B.C."/>
            <person name="Singh A."/>
            <person name="Wilkins M.J."/>
            <person name="Karaoz U."/>
            <person name="Brodie E.L."/>
            <person name="Williams K.H."/>
            <person name="Hubbard S.S."/>
            <person name="Banfield J.F."/>
        </authorList>
    </citation>
    <scope>NUCLEOTIDE SEQUENCE [LARGE SCALE GENOMIC DNA]</scope>
</reference>
<evidence type="ECO:0000313" key="1">
    <source>
        <dbReference type="EMBL" id="OGM05277.1"/>
    </source>
</evidence>
<name>A0A1F7WRQ5_9BACT</name>
<dbReference type="Proteomes" id="UP000178812">
    <property type="component" value="Unassembled WGS sequence"/>
</dbReference>
<comment type="caution">
    <text evidence="1">The sequence shown here is derived from an EMBL/GenBank/DDBJ whole genome shotgun (WGS) entry which is preliminary data.</text>
</comment>
<protein>
    <submittedName>
        <fullName evidence="1">Uncharacterized protein</fullName>
    </submittedName>
</protein>
<evidence type="ECO:0000313" key="2">
    <source>
        <dbReference type="Proteomes" id="UP000178812"/>
    </source>
</evidence>
<organism evidence="1 2">
    <name type="scientific">Candidatus Woesebacteria bacterium GWB1_43_5</name>
    <dbReference type="NCBI Taxonomy" id="1802474"/>
    <lineage>
        <taxon>Bacteria</taxon>
        <taxon>Candidatus Woeseibacteriota</taxon>
    </lineage>
</organism>
<accession>A0A1F7WRQ5</accession>
<gene>
    <name evidence="1" type="ORF">A2125_00675</name>
</gene>